<evidence type="ECO:0000313" key="8">
    <source>
        <dbReference type="Proteomes" id="UP000620046"/>
    </source>
</evidence>
<evidence type="ECO:0000313" key="7">
    <source>
        <dbReference type="EMBL" id="GGA30711.1"/>
    </source>
</evidence>
<dbReference type="InterPro" id="IPR004808">
    <property type="entry name" value="AP_endonuc_1"/>
</dbReference>
<dbReference type="PANTHER" id="PTHR43250">
    <property type="entry name" value="EXODEOXYRIBONUCLEASE III"/>
    <property type="match status" value="1"/>
</dbReference>
<gene>
    <name evidence="7" type="primary">xthA1</name>
    <name evidence="7" type="ORF">GCM10010981_19680</name>
</gene>
<dbReference type="InterPro" id="IPR037493">
    <property type="entry name" value="ExoIII-like"/>
</dbReference>
<evidence type="ECO:0000256" key="1">
    <source>
        <dbReference type="ARBA" id="ARBA00001946"/>
    </source>
</evidence>
<accession>A0ABQ1FV69</accession>
<proteinExistence type="inferred from homology"/>
<name>A0ABQ1FV69_9GAMM</name>
<feature type="domain" description="Endonuclease/exonuclease/phosphatase" evidence="6">
    <location>
        <begin position="4"/>
        <end position="250"/>
    </location>
</feature>
<comment type="cofactor">
    <cofactor evidence="1">
        <name>Mg(2+)</name>
        <dbReference type="ChEBI" id="CHEBI:18420"/>
    </cofactor>
</comment>
<keyword evidence="5" id="KW-0460">Magnesium</keyword>
<dbReference type="Gene3D" id="3.60.10.10">
    <property type="entry name" value="Endonuclease/exonuclease/phosphatase"/>
    <property type="match status" value="1"/>
</dbReference>
<dbReference type="RefSeq" id="WP_188794021.1">
    <property type="nucleotide sequence ID" value="NZ_BMJA01000001.1"/>
</dbReference>
<dbReference type="NCBIfam" id="TIGR00633">
    <property type="entry name" value="xth"/>
    <property type="match status" value="1"/>
</dbReference>
<evidence type="ECO:0000256" key="3">
    <source>
        <dbReference type="ARBA" id="ARBA00022723"/>
    </source>
</evidence>
<evidence type="ECO:0000256" key="4">
    <source>
        <dbReference type="ARBA" id="ARBA00022801"/>
    </source>
</evidence>
<comment type="caution">
    <text evidence="7">The sequence shown here is derived from an EMBL/GenBank/DDBJ whole genome shotgun (WGS) entry which is preliminary data.</text>
</comment>
<evidence type="ECO:0000256" key="2">
    <source>
        <dbReference type="ARBA" id="ARBA00007092"/>
    </source>
</evidence>
<comment type="similarity">
    <text evidence="2">Belongs to the DNA repair enzymes AP/ExoA family.</text>
</comment>
<dbReference type="InterPro" id="IPR005135">
    <property type="entry name" value="Endo/exonuclease/phosphatase"/>
</dbReference>
<dbReference type="PANTHER" id="PTHR43250:SF2">
    <property type="entry name" value="EXODEOXYRIBONUCLEASE III"/>
    <property type="match status" value="1"/>
</dbReference>
<dbReference type="CDD" id="cd09086">
    <property type="entry name" value="ExoIII-like_AP-endo"/>
    <property type="match status" value="1"/>
</dbReference>
<dbReference type="NCBIfam" id="TIGR00195">
    <property type="entry name" value="exoDNase_III"/>
    <property type="match status" value="1"/>
</dbReference>
<dbReference type="SUPFAM" id="SSF56219">
    <property type="entry name" value="DNase I-like"/>
    <property type="match status" value="1"/>
</dbReference>
<dbReference type="Pfam" id="PF03372">
    <property type="entry name" value="Exo_endo_phos"/>
    <property type="match status" value="1"/>
</dbReference>
<dbReference type="InterPro" id="IPR020847">
    <property type="entry name" value="AP_endonuclease_F1_BS"/>
</dbReference>
<evidence type="ECO:0000259" key="6">
    <source>
        <dbReference type="Pfam" id="PF03372"/>
    </source>
</evidence>
<organism evidence="7 8">
    <name type="scientific">Dyella nitratireducens</name>
    <dbReference type="NCBI Taxonomy" id="1849580"/>
    <lineage>
        <taxon>Bacteria</taxon>
        <taxon>Pseudomonadati</taxon>
        <taxon>Pseudomonadota</taxon>
        <taxon>Gammaproteobacteria</taxon>
        <taxon>Lysobacterales</taxon>
        <taxon>Rhodanobacteraceae</taxon>
        <taxon>Dyella</taxon>
    </lineage>
</organism>
<sequence>MKIASWNVNSLKVRIPHLTQWLSDAHPDVVALQETKLEDAKFPVDELAAAGYQAIYSGQKTYNGVAILARNDKGFHFENVLTDIPGLDDPQRRILAATIGGVRVVDLYVVNGKAVGDEKYTYKLHWLERVRDFLANEIKRYPKLVVLGDFNIAPDDRDVYDPIAWGEEVLCSPPERAALKAITDMGLHDSFRLFEQAGSHFSWWDYRQGAFRRNMGVRIDLILLGDALKSSARAATIDREPRRWERPSDHTPVTVELDIE</sequence>
<keyword evidence="4" id="KW-0378">Hydrolase</keyword>
<dbReference type="EMBL" id="BMJA01000001">
    <property type="protein sequence ID" value="GGA30711.1"/>
    <property type="molecule type" value="Genomic_DNA"/>
</dbReference>
<dbReference type="PROSITE" id="PS00726">
    <property type="entry name" value="AP_NUCLEASE_F1_1"/>
    <property type="match status" value="1"/>
</dbReference>
<keyword evidence="3" id="KW-0479">Metal-binding</keyword>
<protein>
    <submittedName>
        <fullName evidence="7">Exodeoxyribonuclease III</fullName>
    </submittedName>
</protein>
<dbReference type="InterPro" id="IPR036691">
    <property type="entry name" value="Endo/exonu/phosph_ase_sf"/>
</dbReference>
<keyword evidence="8" id="KW-1185">Reference proteome</keyword>
<dbReference type="Proteomes" id="UP000620046">
    <property type="component" value="Unassembled WGS sequence"/>
</dbReference>
<evidence type="ECO:0000256" key="5">
    <source>
        <dbReference type="ARBA" id="ARBA00022842"/>
    </source>
</evidence>
<reference evidence="8" key="1">
    <citation type="journal article" date="2019" name="Int. J. Syst. Evol. Microbiol.">
        <title>The Global Catalogue of Microorganisms (GCM) 10K type strain sequencing project: providing services to taxonomists for standard genome sequencing and annotation.</title>
        <authorList>
            <consortium name="The Broad Institute Genomics Platform"/>
            <consortium name="The Broad Institute Genome Sequencing Center for Infectious Disease"/>
            <person name="Wu L."/>
            <person name="Ma J."/>
        </authorList>
    </citation>
    <scope>NUCLEOTIDE SEQUENCE [LARGE SCALE GENOMIC DNA]</scope>
    <source>
        <strain evidence="8">CGMCC 1.15439</strain>
    </source>
</reference>
<dbReference type="PROSITE" id="PS51435">
    <property type="entry name" value="AP_NUCLEASE_F1_4"/>
    <property type="match status" value="1"/>
</dbReference>